<dbReference type="InterPro" id="IPR019649">
    <property type="entry name" value="DUF2512"/>
</dbReference>
<feature type="transmembrane region" description="Helical" evidence="1">
    <location>
        <begin position="60"/>
        <end position="80"/>
    </location>
</feature>
<dbReference type="Pfam" id="PF10710">
    <property type="entry name" value="DUF2512"/>
    <property type="match status" value="1"/>
</dbReference>
<evidence type="ECO:0000256" key="1">
    <source>
        <dbReference type="SAM" id="Phobius"/>
    </source>
</evidence>
<dbReference type="PATRIC" id="fig|1121318.3.peg.124"/>
<feature type="transmembrane region" description="Helical" evidence="1">
    <location>
        <begin position="86"/>
        <end position="105"/>
    </location>
</feature>
<evidence type="ECO:0000313" key="3">
    <source>
        <dbReference type="Proteomes" id="UP000037043"/>
    </source>
</evidence>
<feature type="transmembrane region" description="Helical" evidence="1">
    <location>
        <begin position="7"/>
        <end position="25"/>
    </location>
</feature>
<feature type="transmembrane region" description="Helical" evidence="1">
    <location>
        <begin position="31"/>
        <end position="48"/>
    </location>
</feature>
<keyword evidence="3" id="KW-1185">Reference proteome</keyword>
<keyword evidence="1" id="KW-0472">Membrane</keyword>
<organism evidence="2 3">
    <name type="scientific">Clostridium homopropionicum DSM 5847</name>
    <dbReference type="NCBI Taxonomy" id="1121318"/>
    <lineage>
        <taxon>Bacteria</taxon>
        <taxon>Bacillati</taxon>
        <taxon>Bacillota</taxon>
        <taxon>Clostridia</taxon>
        <taxon>Eubacteriales</taxon>
        <taxon>Clostridiaceae</taxon>
        <taxon>Clostridium</taxon>
    </lineage>
</organism>
<accession>A0A0L6ZEP0</accession>
<evidence type="ECO:0000313" key="2">
    <source>
        <dbReference type="EMBL" id="KOA21454.1"/>
    </source>
</evidence>
<dbReference type="AlphaFoldDB" id="A0A0L6ZEP0"/>
<reference evidence="3" key="1">
    <citation type="submission" date="2015-08" db="EMBL/GenBank/DDBJ databases">
        <title>Genome sequence of the strict anaerobe Clostridium homopropionicum LuHBu1 (DSM 5847T).</title>
        <authorList>
            <person name="Poehlein A."/>
            <person name="Beck M."/>
            <person name="Schiel-Bengelsdorf B."/>
            <person name="Bengelsdorf F.R."/>
            <person name="Daniel R."/>
            <person name="Duerre P."/>
        </authorList>
    </citation>
    <scope>NUCLEOTIDE SEQUENCE [LARGE SCALE GENOMIC DNA]</scope>
    <source>
        <strain evidence="3">DSM 5847</strain>
    </source>
</reference>
<gene>
    <name evidence="2" type="ORF">CLHOM_01250</name>
</gene>
<keyword evidence="1" id="KW-1133">Transmembrane helix</keyword>
<keyword evidence="1" id="KW-0812">Transmembrane</keyword>
<dbReference type="Proteomes" id="UP000037043">
    <property type="component" value="Unassembled WGS sequence"/>
</dbReference>
<comment type="caution">
    <text evidence="2">The sequence shown here is derived from an EMBL/GenBank/DDBJ whole genome shotgun (WGS) entry which is preliminary data.</text>
</comment>
<evidence type="ECO:0008006" key="4">
    <source>
        <dbReference type="Google" id="ProtNLM"/>
    </source>
</evidence>
<name>A0A0L6ZEP0_9CLOT</name>
<sequence length="115" mass="12883">MNHSWKTFAIKFVLYCVIGFAVLGIVEGSSFSRVILFAVIATVINYFMGDIYIYNQYGSIITSILEGFMASLTVYLMNALLVVENFQFSSLVGIGVITAVAEYFFHSFFSKNIID</sequence>
<dbReference type="EMBL" id="LHUR01000005">
    <property type="protein sequence ID" value="KOA21454.1"/>
    <property type="molecule type" value="Genomic_DNA"/>
</dbReference>
<protein>
    <recommendedName>
        <fullName evidence="4">DUF2512 family protein</fullName>
    </recommendedName>
</protein>
<dbReference type="RefSeq" id="WP_052219733.1">
    <property type="nucleotide sequence ID" value="NZ_LHUR01000005.1"/>
</dbReference>
<proteinExistence type="predicted"/>